<name>A0ABV8VDE8_9NOCA</name>
<reference evidence="2" key="1">
    <citation type="journal article" date="2019" name="Int. J. Syst. Evol. Microbiol.">
        <title>The Global Catalogue of Microorganisms (GCM) 10K type strain sequencing project: providing services to taxonomists for standard genome sequencing and annotation.</title>
        <authorList>
            <consortium name="The Broad Institute Genomics Platform"/>
            <consortium name="The Broad Institute Genome Sequencing Center for Infectious Disease"/>
            <person name="Wu L."/>
            <person name="Ma J."/>
        </authorList>
    </citation>
    <scope>NUCLEOTIDE SEQUENCE [LARGE SCALE GENOMIC DNA]</scope>
    <source>
        <strain evidence="2">IBRC-M 10490</strain>
    </source>
</reference>
<dbReference type="Proteomes" id="UP001595844">
    <property type="component" value="Unassembled WGS sequence"/>
</dbReference>
<proteinExistence type="predicted"/>
<keyword evidence="2" id="KW-1185">Reference proteome</keyword>
<comment type="caution">
    <text evidence="1">The sequence shown here is derived from an EMBL/GenBank/DDBJ whole genome shotgun (WGS) entry which is preliminary data.</text>
</comment>
<organism evidence="1 2">
    <name type="scientific">Nocardia halotolerans</name>
    <dbReference type="NCBI Taxonomy" id="1755878"/>
    <lineage>
        <taxon>Bacteria</taxon>
        <taxon>Bacillati</taxon>
        <taxon>Actinomycetota</taxon>
        <taxon>Actinomycetes</taxon>
        <taxon>Mycobacteriales</taxon>
        <taxon>Nocardiaceae</taxon>
        <taxon>Nocardia</taxon>
    </lineage>
</organism>
<evidence type="ECO:0000313" key="2">
    <source>
        <dbReference type="Proteomes" id="UP001595844"/>
    </source>
</evidence>
<accession>A0ABV8VDE8</accession>
<dbReference type="RefSeq" id="WP_378555640.1">
    <property type="nucleotide sequence ID" value="NZ_JBHSDL010000004.1"/>
</dbReference>
<dbReference type="EMBL" id="JBHSDL010000004">
    <property type="protein sequence ID" value="MFC4373120.1"/>
    <property type="molecule type" value="Genomic_DNA"/>
</dbReference>
<gene>
    <name evidence="1" type="ORF">ACFO5K_03315</name>
</gene>
<protein>
    <submittedName>
        <fullName evidence="1">Uncharacterized protein</fullName>
    </submittedName>
</protein>
<evidence type="ECO:0000313" key="1">
    <source>
        <dbReference type="EMBL" id="MFC4373120.1"/>
    </source>
</evidence>
<sequence length="148" mass="15636">MVAVVVGVMAGAGAWTGAGTADASRVWAACGMSSSETKLVATYPKAHLQCGTANWGFRHIKARHLEEWQNLANIERKNWRDIADMAIEKSLTAPDKSGPAGGSKYCYSGQIYLVNHVNGRIEKTVQPTVIVGGDGTIITAYPGGGCRG</sequence>